<gene>
    <name evidence="2" type="ORF">ILUMI_04983</name>
</gene>
<name>A0A8K0DDE9_IGNLU</name>
<accession>A0A8K0DDE9</accession>
<dbReference type="Pfam" id="PF00326">
    <property type="entry name" value="Peptidase_S9"/>
    <property type="match status" value="1"/>
</dbReference>
<proteinExistence type="predicted"/>
<dbReference type="GO" id="GO:0006508">
    <property type="term" value="P:proteolysis"/>
    <property type="evidence" value="ECO:0007669"/>
    <property type="project" value="InterPro"/>
</dbReference>
<dbReference type="OrthoDB" id="16520at2759"/>
<dbReference type="PANTHER" id="PTHR11731:SF154">
    <property type="entry name" value="VENOM DIPEPTIDYL PEPTIDASE 4-LIKE PROTEIN"/>
    <property type="match status" value="1"/>
</dbReference>
<organism evidence="2 3">
    <name type="scientific">Ignelater luminosus</name>
    <name type="common">Cucubano</name>
    <name type="synonym">Pyrophorus luminosus</name>
    <dbReference type="NCBI Taxonomy" id="2038154"/>
    <lineage>
        <taxon>Eukaryota</taxon>
        <taxon>Metazoa</taxon>
        <taxon>Ecdysozoa</taxon>
        <taxon>Arthropoda</taxon>
        <taxon>Hexapoda</taxon>
        <taxon>Insecta</taxon>
        <taxon>Pterygota</taxon>
        <taxon>Neoptera</taxon>
        <taxon>Endopterygota</taxon>
        <taxon>Coleoptera</taxon>
        <taxon>Polyphaga</taxon>
        <taxon>Elateriformia</taxon>
        <taxon>Elateroidea</taxon>
        <taxon>Elateridae</taxon>
        <taxon>Agrypninae</taxon>
        <taxon>Pyrophorini</taxon>
        <taxon>Ignelater</taxon>
    </lineage>
</organism>
<sequence length="111" mass="12934">MGLPTPEDNLAGYNKTDATREVEGLRNKNFFLIHGNADDNVHYQQAMLLAKALQRADIQFYQQSYPDENHSIGGTSRHLYHTIDRFFDYSIRSSHPKKWKFAKSYKKLVKV</sequence>
<dbReference type="PANTHER" id="PTHR11731">
    <property type="entry name" value="PROTEASE FAMILY S9B,C DIPEPTIDYL-PEPTIDASE IV-RELATED"/>
    <property type="match status" value="1"/>
</dbReference>
<feature type="domain" description="Peptidase S9 prolyl oligopeptidase catalytic" evidence="1">
    <location>
        <begin position="1"/>
        <end position="91"/>
    </location>
</feature>
<comment type="caution">
    <text evidence="2">The sequence shown here is derived from an EMBL/GenBank/DDBJ whole genome shotgun (WGS) entry which is preliminary data.</text>
</comment>
<dbReference type="GO" id="GO:0008239">
    <property type="term" value="F:dipeptidyl-peptidase activity"/>
    <property type="evidence" value="ECO:0007669"/>
    <property type="project" value="TreeGrafter"/>
</dbReference>
<dbReference type="Gene3D" id="3.40.50.1820">
    <property type="entry name" value="alpha/beta hydrolase"/>
    <property type="match status" value="1"/>
</dbReference>
<protein>
    <recommendedName>
        <fullName evidence="1">Peptidase S9 prolyl oligopeptidase catalytic domain-containing protein</fullName>
    </recommendedName>
</protein>
<keyword evidence="3" id="KW-1185">Reference proteome</keyword>
<dbReference type="Proteomes" id="UP000801492">
    <property type="component" value="Unassembled WGS sequence"/>
</dbReference>
<dbReference type="InterPro" id="IPR029058">
    <property type="entry name" value="AB_hydrolase_fold"/>
</dbReference>
<dbReference type="InterPro" id="IPR001375">
    <property type="entry name" value="Peptidase_S9_cat"/>
</dbReference>
<evidence type="ECO:0000313" key="2">
    <source>
        <dbReference type="EMBL" id="KAF2901203.1"/>
    </source>
</evidence>
<dbReference type="EMBL" id="VTPC01001787">
    <property type="protein sequence ID" value="KAF2901203.1"/>
    <property type="molecule type" value="Genomic_DNA"/>
</dbReference>
<dbReference type="AlphaFoldDB" id="A0A8K0DDE9"/>
<dbReference type="GO" id="GO:0005886">
    <property type="term" value="C:plasma membrane"/>
    <property type="evidence" value="ECO:0007669"/>
    <property type="project" value="TreeGrafter"/>
</dbReference>
<evidence type="ECO:0000313" key="3">
    <source>
        <dbReference type="Proteomes" id="UP000801492"/>
    </source>
</evidence>
<dbReference type="GO" id="GO:0008236">
    <property type="term" value="F:serine-type peptidase activity"/>
    <property type="evidence" value="ECO:0007669"/>
    <property type="project" value="InterPro"/>
</dbReference>
<reference evidence="2" key="1">
    <citation type="submission" date="2019-08" db="EMBL/GenBank/DDBJ databases">
        <title>The genome of the North American firefly Photinus pyralis.</title>
        <authorList>
            <consortium name="Photinus pyralis genome working group"/>
            <person name="Fallon T.R."/>
            <person name="Sander Lower S.E."/>
            <person name="Weng J.-K."/>
        </authorList>
    </citation>
    <scope>NUCLEOTIDE SEQUENCE</scope>
    <source>
        <strain evidence="2">TRF0915ILg1</strain>
        <tissue evidence="2">Whole body</tissue>
    </source>
</reference>
<dbReference type="InterPro" id="IPR050278">
    <property type="entry name" value="Serine_Prot_S9B/DPPIV"/>
</dbReference>
<evidence type="ECO:0000259" key="1">
    <source>
        <dbReference type="Pfam" id="PF00326"/>
    </source>
</evidence>
<dbReference type="SUPFAM" id="SSF53474">
    <property type="entry name" value="alpha/beta-Hydrolases"/>
    <property type="match status" value="1"/>
</dbReference>